<evidence type="ECO:0000256" key="6">
    <source>
        <dbReference type="ARBA" id="ARBA00022763"/>
    </source>
</evidence>
<dbReference type="NCBIfam" id="NF003592">
    <property type="entry name" value="PRK05254.1-5"/>
    <property type="match status" value="1"/>
</dbReference>
<dbReference type="SMART" id="SM00987">
    <property type="entry name" value="UreE_C"/>
    <property type="match status" value="1"/>
</dbReference>
<dbReference type="RefSeq" id="WP_218324529.1">
    <property type="nucleotide sequence ID" value="NZ_JAHUZB010000001.1"/>
</dbReference>
<evidence type="ECO:0000256" key="4">
    <source>
        <dbReference type="ARBA" id="ARBA00012030"/>
    </source>
</evidence>
<dbReference type="NCBIfam" id="NF003588">
    <property type="entry name" value="PRK05254.1-1"/>
    <property type="match status" value="1"/>
</dbReference>
<feature type="domain" description="Uracil-DNA glycosylase-like" evidence="12">
    <location>
        <begin position="50"/>
        <end position="210"/>
    </location>
</feature>
<dbReference type="InterPro" id="IPR002043">
    <property type="entry name" value="UDG_fam1"/>
</dbReference>
<dbReference type="SMART" id="SM00986">
    <property type="entry name" value="UDG"/>
    <property type="match status" value="1"/>
</dbReference>
<feature type="active site" description="Proton acceptor" evidence="9 10">
    <location>
        <position position="65"/>
    </location>
</feature>
<gene>
    <name evidence="9" type="primary">ung</name>
    <name evidence="13" type="ORF">KUA55_02175</name>
</gene>
<evidence type="ECO:0000256" key="5">
    <source>
        <dbReference type="ARBA" id="ARBA00018429"/>
    </source>
</evidence>
<evidence type="ECO:0000256" key="9">
    <source>
        <dbReference type="HAMAP-Rule" id="MF_00148"/>
    </source>
</evidence>
<evidence type="ECO:0000256" key="3">
    <source>
        <dbReference type="ARBA" id="ARBA00008184"/>
    </source>
</evidence>
<dbReference type="HAMAP" id="MF_00148">
    <property type="entry name" value="UDG"/>
    <property type="match status" value="1"/>
</dbReference>
<evidence type="ECO:0000256" key="10">
    <source>
        <dbReference type="PROSITE-ProRule" id="PRU10072"/>
    </source>
</evidence>
<evidence type="ECO:0000313" key="14">
    <source>
        <dbReference type="Proteomes" id="UP000774130"/>
    </source>
</evidence>
<dbReference type="NCBIfam" id="NF003591">
    <property type="entry name" value="PRK05254.1-4"/>
    <property type="match status" value="1"/>
</dbReference>
<evidence type="ECO:0000256" key="2">
    <source>
        <dbReference type="ARBA" id="ARBA00002631"/>
    </source>
</evidence>
<protein>
    <recommendedName>
        <fullName evidence="5 9">Uracil-DNA glycosylase</fullName>
        <shortName evidence="9">UDG</shortName>
        <ecNumber evidence="4 9">3.2.2.27</ecNumber>
    </recommendedName>
</protein>
<evidence type="ECO:0000259" key="12">
    <source>
        <dbReference type="SMART" id="SM00986"/>
    </source>
</evidence>
<comment type="subcellular location">
    <subcellularLocation>
        <location evidence="9">Cytoplasm</location>
    </subcellularLocation>
</comment>
<keyword evidence="14" id="KW-1185">Reference proteome</keyword>
<organism evidence="13 14">
    <name type="scientific">Enterococcus alishanensis</name>
    <dbReference type="NCBI Taxonomy" id="1303817"/>
    <lineage>
        <taxon>Bacteria</taxon>
        <taxon>Bacillati</taxon>
        <taxon>Bacillota</taxon>
        <taxon>Bacilli</taxon>
        <taxon>Lactobacillales</taxon>
        <taxon>Enterococcaceae</taxon>
        <taxon>Enterococcus</taxon>
    </lineage>
</organism>
<evidence type="ECO:0000256" key="11">
    <source>
        <dbReference type="RuleBase" id="RU003780"/>
    </source>
</evidence>
<sequence length="227" mass="26041">MELLLDNSWRKVLSDQFEQPYFFTLTKFLEEEYQTQTIFPPQNEIFTALNLTPYDQVKVVILGQDPYHGGGQAQGLAFSVKKGVKIPPSLRNIYKEMETDVDIKPASHGNLMSWAHQGVLLLNTVLTVREGVAYSHRGQGWEQFTDEIIRKLNQREQPIVFILWGKPAQEKSKMIDLQRHAIISAPHPSPLSARRGFFGSQPFSKTNQILKSWGEQPIDWELSETDE</sequence>
<dbReference type="PANTHER" id="PTHR11264:SF0">
    <property type="entry name" value="URACIL-DNA GLYCOSYLASE"/>
    <property type="match status" value="1"/>
</dbReference>
<evidence type="ECO:0000256" key="8">
    <source>
        <dbReference type="ARBA" id="ARBA00023204"/>
    </source>
</evidence>
<dbReference type="PROSITE" id="PS00130">
    <property type="entry name" value="U_DNA_GLYCOSYLASE"/>
    <property type="match status" value="1"/>
</dbReference>
<dbReference type="NCBIfam" id="TIGR00628">
    <property type="entry name" value="ung"/>
    <property type="match status" value="1"/>
</dbReference>
<dbReference type="Pfam" id="PF03167">
    <property type="entry name" value="UDG"/>
    <property type="match status" value="1"/>
</dbReference>
<evidence type="ECO:0000256" key="1">
    <source>
        <dbReference type="ARBA" id="ARBA00001400"/>
    </source>
</evidence>
<comment type="catalytic activity">
    <reaction evidence="1 9 11">
        <text>Hydrolyzes single-stranded DNA or mismatched double-stranded DNA and polynucleotides, releasing free uracil.</text>
        <dbReference type="EC" id="3.2.2.27"/>
    </reaction>
</comment>
<evidence type="ECO:0000313" key="13">
    <source>
        <dbReference type="EMBL" id="MBV7389471.1"/>
    </source>
</evidence>
<dbReference type="InterPro" id="IPR005122">
    <property type="entry name" value="Uracil-DNA_glycosylase-like"/>
</dbReference>
<dbReference type="CDD" id="cd10027">
    <property type="entry name" value="UDG-F1-like"/>
    <property type="match status" value="1"/>
</dbReference>
<dbReference type="PANTHER" id="PTHR11264">
    <property type="entry name" value="URACIL-DNA GLYCOSYLASE"/>
    <property type="match status" value="1"/>
</dbReference>
<keyword evidence="6 9" id="KW-0227">DNA damage</keyword>
<evidence type="ECO:0000256" key="7">
    <source>
        <dbReference type="ARBA" id="ARBA00022801"/>
    </source>
</evidence>
<name>A0ABS6T989_9ENTE</name>
<accession>A0ABS6T989</accession>
<dbReference type="Proteomes" id="UP000774130">
    <property type="component" value="Unassembled WGS sequence"/>
</dbReference>
<dbReference type="InterPro" id="IPR018085">
    <property type="entry name" value="Ura-DNA_Glyclase_AS"/>
</dbReference>
<keyword evidence="9" id="KW-0963">Cytoplasm</keyword>
<proteinExistence type="inferred from homology"/>
<dbReference type="GO" id="GO:0004844">
    <property type="term" value="F:uracil DNA N-glycosylase activity"/>
    <property type="evidence" value="ECO:0007669"/>
    <property type="project" value="UniProtKB-EC"/>
</dbReference>
<dbReference type="NCBIfam" id="NF003589">
    <property type="entry name" value="PRK05254.1-2"/>
    <property type="match status" value="1"/>
</dbReference>
<dbReference type="EMBL" id="JAHUZB010000001">
    <property type="protein sequence ID" value="MBV7389471.1"/>
    <property type="molecule type" value="Genomic_DNA"/>
</dbReference>
<keyword evidence="13" id="KW-0326">Glycosidase</keyword>
<comment type="function">
    <text evidence="2 9 11">Excises uracil residues from the DNA which can arise as a result of misincorporation of dUMP residues by DNA polymerase or due to deamination of cytosine.</text>
</comment>
<comment type="caution">
    <text evidence="13">The sequence shown here is derived from an EMBL/GenBank/DDBJ whole genome shotgun (WGS) entry which is preliminary data.</text>
</comment>
<reference evidence="13 14" key="1">
    <citation type="submission" date="2021-06" db="EMBL/GenBank/DDBJ databases">
        <title>Enterococcus alishanensis sp. nov., a novel lactic acid bacterium isolated from fresh coffee beans.</title>
        <authorList>
            <person name="Chen Y.-S."/>
        </authorList>
    </citation>
    <scope>NUCLEOTIDE SEQUENCE [LARGE SCALE GENOMIC DNA]</scope>
    <source>
        <strain evidence="13 14">ALS3</strain>
    </source>
</reference>
<dbReference type="EC" id="3.2.2.27" evidence="4 9"/>
<keyword evidence="7 9" id="KW-0378">Hydrolase</keyword>
<keyword evidence="8 9" id="KW-0234">DNA repair</keyword>
<comment type="similarity">
    <text evidence="3 9 11">Belongs to the uracil-DNA glycosylase (UDG) superfamily. UNG family.</text>
</comment>